<feature type="transmembrane region" description="Helical" evidence="1">
    <location>
        <begin position="349"/>
        <end position="368"/>
    </location>
</feature>
<feature type="transmembrane region" description="Helical" evidence="1">
    <location>
        <begin position="402"/>
        <end position="425"/>
    </location>
</feature>
<feature type="transmembrane region" description="Helical" evidence="1">
    <location>
        <begin position="1116"/>
        <end position="1141"/>
    </location>
</feature>
<feature type="transmembrane region" description="Helical" evidence="1">
    <location>
        <begin position="980"/>
        <end position="999"/>
    </location>
</feature>
<keyword evidence="1" id="KW-1133">Transmembrane helix</keyword>
<dbReference type="PANTHER" id="PTHR32063:SF0">
    <property type="entry name" value="SWARMING MOTILITY PROTEIN SWRC"/>
    <property type="match status" value="1"/>
</dbReference>
<feature type="transmembrane region" description="Helical" evidence="1">
    <location>
        <begin position="592"/>
        <end position="613"/>
    </location>
</feature>
<sequence length="1154" mass="128626">MTKQKKKVDKEFGLSSWAINNKTTMYVLILVIFYLGITAFFSMPRENFPEVNETKIYVSSVFPGNTAEDIEKLISDPLEDKLKTVSNVVEITSTSQEDYSMLIVEFDENITVEQAKQKVKDEIDSETSGEDWPTFNGAKVEPDVFELSMSEEMPILNINISGDYPVEKLKAFGEYLQDEIENLLEIKKVDIRGAQDKEVEVAVDIYKMMAAQVTFNDIISAINGGNVTMSAGNLKASGQRRTIRVLGEIESPSELENFVVKSENGDAIYLKNVATITFKEEDNTTFAREYGAPVVMLDVKKRAGKNMVAAAEQIQQIVKNAKDNVFPADLKVSITNDQSSVTIGQVDDLVNNIIFGVILVVTVLMFFLGFKNAIFVGFAIPMSMFMSLMILNLIGYSLNTMVLFALIMGLGMLVDNGIVVVENVYRLMDEEGMSRIQAAKKGIGEIAFPIIISTLTTVAAFVPLGLWPGIMGEFMKILPITLSIVLGSSLFVAIFFNSVLVSQFMNIEDKNMPLKRIVKMTIIMALLGIFVYVVGGEYRALGTLMVFTSIMLWVYRLFLRKWANNFQKHTLVKLENWYERQLRRALTGRRPYKLTIGIFGLLILAFVAFGISLDQKRTKVEFFPDNKPNQIIVYIEYPQGTAIEKTNAITKEIEQRVYSVLDDSQYKDGDYNFLVESAVSQVGEGAGNPQTDGGSSAEMPHKAKITASMREFKYRRGEDSELLRQKVQTALVGIYPGVLISVEKNMDGPPAGAPINIELQGKDYNELIATAETMREFINSKNIPGIDELKIDVNKDKPTMRVTIDREKAGELGVNASQVGQQLRNSIFGSKAGIYKHDGDDYDIYVRFNEENRYNTSALFNQNITFRDNTGKIKDIPISAIAKQENTSGFSAIKHKDTKRVVTVYSALAPGYTDAGAIVAQIQNEMKSYSGLPDTVQIDYTGQIEEQNKQMAFLMTAFFTGLGLIFFILIFQFNSVSKPGIIMLAILLSFIGVFGGIVLTGSAFVIMMTMVGIISLAGIVVNNGVVLLDYAQLLIDRKKNDLDIDASDYLSTNDLFESIVKAGKARLRPVLLTAITTILGLIPLAIGWNINFFTLFKDFNPNIYIGGDNVVFWGPLAWTVIYGLLIATFLTLIVVPVLFFLSMKFKMWLRVKLS</sequence>
<dbReference type="InterPro" id="IPR027463">
    <property type="entry name" value="AcrB_DN_DC_subdom"/>
</dbReference>
<dbReference type="SUPFAM" id="SSF82866">
    <property type="entry name" value="Multidrug efflux transporter AcrB transmembrane domain"/>
    <property type="match status" value="2"/>
</dbReference>
<protein>
    <submittedName>
        <fullName evidence="2">Efflux RND transporter permease subunit</fullName>
    </submittedName>
</protein>
<dbReference type="Proteomes" id="UP001595953">
    <property type="component" value="Unassembled WGS sequence"/>
</dbReference>
<feature type="transmembrane region" description="Helical" evidence="1">
    <location>
        <begin position="25"/>
        <end position="43"/>
    </location>
</feature>
<dbReference type="Pfam" id="PF00873">
    <property type="entry name" value="ACR_tran"/>
    <property type="match status" value="1"/>
</dbReference>
<dbReference type="InterPro" id="IPR001036">
    <property type="entry name" value="Acrflvin-R"/>
</dbReference>
<dbReference type="PANTHER" id="PTHR32063">
    <property type="match status" value="1"/>
</dbReference>
<dbReference type="PRINTS" id="PR00702">
    <property type="entry name" value="ACRIFLAVINRP"/>
</dbReference>
<dbReference type="RefSeq" id="WP_387963199.1">
    <property type="nucleotide sequence ID" value="NZ_JBHSGP010000014.1"/>
</dbReference>
<dbReference type="SUPFAM" id="SSF82714">
    <property type="entry name" value="Multidrug efflux transporter AcrB TolC docking domain, DN and DC subdomains"/>
    <property type="match status" value="2"/>
</dbReference>
<keyword evidence="1" id="KW-0472">Membrane</keyword>
<evidence type="ECO:0000313" key="2">
    <source>
        <dbReference type="EMBL" id="MFC4722574.1"/>
    </source>
</evidence>
<keyword evidence="1" id="KW-0812">Transmembrane</keyword>
<feature type="transmembrane region" description="Helical" evidence="1">
    <location>
        <begin position="1005"/>
        <end position="1028"/>
    </location>
</feature>
<reference evidence="3" key="1">
    <citation type="journal article" date="2019" name="Int. J. Syst. Evol. Microbiol.">
        <title>The Global Catalogue of Microorganisms (GCM) 10K type strain sequencing project: providing services to taxonomists for standard genome sequencing and annotation.</title>
        <authorList>
            <consortium name="The Broad Institute Genomics Platform"/>
            <consortium name="The Broad Institute Genome Sequencing Center for Infectious Disease"/>
            <person name="Wu L."/>
            <person name="Ma J."/>
        </authorList>
    </citation>
    <scope>NUCLEOTIDE SEQUENCE [LARGE SCALE GENOMIC DNA]</scope>
    <source>
        <strain evidence="3">CCUG 63682</strain>
    </source>
</reference>
<dbReference type="Gene3D" id="3.30.70.1440">
    <property type="entry name" value="Multidrug efflux transporter AcrB pore domain"/>
    <property type="match status" value="1"/>
</dbReference>
<comment type="caution">
    <text evidence="2">The sequence shown here is derived from an EMBL/GenBank/DDBJ whole genome shotgun (WGS) entry which is preliminary data.</text>
</comment>
<dbReference type="Gene3D" id="3.30.70.1320">
    <property type="entry name" value="Multidrug efflux transporter AcrB pore domain like"/>
    <property type="match status" value="1"/>
</dbReference>
<organism evidence="2 3">
    <name type="scientific">Geojedonia litorea</name>
    <dbReference type="NCBI Taxonomy" id="1268269"/>
    <lineage>
        <taxon>Bacteria</taxon>
        <taxon>Pseudomonadati</taxon>
        <taxon>Bacteroidota</taxon>
        <taxon>Flavobacteriia</taxon>
        <taxon>Flavobacteriales</taxon>
        <taxon>Flavobacteriaceae</taxon>
        <taxon>Geojedonia</taxon>
    </lineage>
</organism>
<dbReference type="Gene3D" id="3.30.70.1430">
    <property type="entry name" value="Multidrug efflux transporter AcrB pore domain"/>
    <property type="match status" value="2"/>
</dbReference>
<feature type="transmembrane region" description="Helical" evidence="1">
    <location>
        <begin position="477"/>
        <end position="496"/>
    </location>
</feature>
<feature type="transmembrane region" description="Helical" evidence="1">
    <location>
        <begin position="375"/>
        <end position="396"/>
    </location>
</feature>
<dbReference type="Gene3D" id="3.30.2090.10">
    <property type="entry name" value="Multidrug efflux transporter AcrB TolC docking domain, DN and DC subdomains"/>
    <property type="match status" value="2"/>
</dbReference>
<evidence type="ECO:0000313" key="3">
    <source>
        <dbReference type="Proteomes" id="UP001595953"/>
    </source>
</evidence>
<feature type="transmembrane region" description="Helical" evidence="1">
    <location>
        <begin position="540"/>
        <end position="559"/>
    </location>
</feature>
<name>A0ABV9N558_9FLAO</name>
<dbReference type="Gene3D" id="1.20.1640.10">
    <property type="entry name" value="Multidrug efflux transporter AcrB transmembrane domain"/>
    <property type="match status" value="2"/>
</dbReference>
<feature type="transmembrane region" description="Helical" evidence="1">
    <location>
        <begin position="951"/>
        <end position="973"/>
    </location>
</feature>
<proteinExistence type="predicted"/>
<accession>A0ABV9N558</accession>
<dbReference type="EMBL" id="JBHSGP010000014">
    <property type="protein sequence ID" value="MFC4722574.1"/>
    <property type="molecule type" value="Genomic_DNA"/>
</dbReference>
<feature type="transmembrane region" description="Helical" evidence="1">
    <location>
        <begin position="517"/>
        <end position="534"/>
    </location>
</feature>
<keyword evidence="3" id="KW-1185">Reference proteome</keyword>
<gene>
    <name evidence="2" type="ORF">ACFO5O_09595</name>
</gene>
<dbReference type="SUPFAM" id="SSF82693">
    <property type="entry name" value="Multidrug efflux transporter AcrB pore domain, PN1, PN2, PC1 and PC2 subdomains"/>
    <property type="match status" value="2"/>
</dbReference>
<evidence type="ECO:0000256" key="1">
    <source>
        <dbReference type="SAM" id="Phobius"/>
    </source>
</evidence>
<feature type="transmembrane region" description="Helical" evidence="1">
    <location>
        <begin position="446"/>
        <end position="465"/>
    </location>
</feature>
<feature type="transmembrane region" description="Helical" evidence="1">
    <location>
        <begin position="1070"/>
        <end position="1096"/>
    </location>
</feature>